<dbReference type="AlphaFoldDB" id="A0A1B4FSH9"/>
<evidence type="ECO:0000313" key="1">
    <source>
        <dbReference type="EMBL" id="AOJ06616.1"/>
    </source>
</evidence>
<accession>A0A1B4FSH9</accession>
<sequence length="91" mass="10119">MPHRRPRTGSSVAEVRLRIGDRLTECIVSPVAMEADSREIRPAVPLIGMPSVDAKLWSMAARCERRRCATSHVVEVAFRISHFAFRTTSGA</sequence>
<proteinExistence type="predicted"/>
<name>A0A1B4FSH9_9BURK</name>
<dbReference type="Proteomes" id="UP000067711">
    <property type="component" value="Chromosome 2"/>
</dbReference>
<evidence type="ECO:0000313" key="2">
    <source>
        <dbReference type="Proteomes" id="UP000067711"/>
    </source>
</evidence>
<organism evidence="1 2">
    <name type="scientific">Burkholderia mayonis</name>
    <dbReference type="NCBI Taxonomy" id="1385591"/>
    <lineage>
        <taxon>Bacteria</taxon>
        <taxon>Pseudomonadati</taxon>
        <taxon>Pseudomonadota</taxon>
        <taxon>Betaproteobacteria</taxon>
        <taxon>Burkholderiales</taxon>
        <taxon>Burkholderiaceae</taxon>
        <taxon>Burkholderia</taxon>
        <taxon>pseudomallei group</taxon>
    </lineage>
</organism>
<dbReference type="EMBL" id="CP013388">
    <property type="protein sequence ID" value="AOJ06616.1"/>
    <property type="molecule type" value="Genomic_DNA"/>
</dbReference>
<gene>
    <name evidence="1" type="ORF">WS71_04240</name>
</gene>
<protein>
    <submittedName>
        <fullName evidence="1">Uncharacterized protein</fullName>
    </submittedName>
</protein>
<reference evidence="1 2" key="1">
    <citation type="submission" date="2015-12" db="EMBL/GenBank/DDBJ databases">
        <title>Diversity of Burkholderia near neighbor genomes.</title>
        <authorList>
            <person name="Sahl J."/>
            <person name="Wagner D."/>
            <person name="Keim P."/>
        </authorList>
    </citation>
    <scope>NUCLEOTIDE SEQUENCE [LARGE SCALE GENOMIC DNA]</scope>
    <source>
        <strain evidence="1 2">BDU8</strain>
    </source>
</reference>